<protein>
    <recommendedName>
        <fullName evidence="3">Secreted protein</fullName>
    </recommendedName>
</protein>
<proteinExistence type="predicted"/>
<sequence length="106" mass="12171">MMKIGFSKLISSVLLCGNTNELCNKISAQQNLMVPERGSTDGEASERNQNFGIHIQGRQKPHRRRKKIGSLKALDHHYWLRSSEIKVKSSGKNQSKMIIYCFSFRF</sequence>
<dbReference type="Proteomes" id="UP001604277">
    <property type="component" value="Unassembled WGS sequence"/>
</dbReference>
<dbReference type="AlphaFoldDB" id="A0ABD1U8T6"/>
<gene>
    <name evidence="1" type="ORF">Fot_24908</name>
</gene>
<reference evidence="2" key="1">
    <citation type="submission" date="2024-07" db="EMBL/GenBank/DDBJ databases">
        <title>Two chromosome-level genome assemblies of Korean endemic species Abeliophyllum distichum and Forsythia ovata (Oleaceae).</title>
        <authorList>
            <person name="Jang H."/>
        </authorList>
    </citation>
    <scope>NUCLEOTIDE SEQUENCE [LARGE SCALE GENOMIC DNA]</scope>
</reference>
<dbReference type="EMBL" id="JBFOLJ010000007">
    <property type="protein sequence ID" value="KAL2520985.1"/>
    <property type="molecule type" value="Genomic_DNA"/>
</dbReference>
<evidence type="ECO:0000313" key="1">
    <source>
        <dbReference type="EMBL" id="KAL2520985.1"/>
    </source>
</evidence>
<name>A0ABD1U8T6_9LAMI</name>
<evidence type="ECO:0008006" key="3">
    <source>
        <dbReference type="Google" id="ProtNLM"/>
    </source>
</evidence>
<organism evidence="1 2">
    <name type="scientific">Forsythia ovata</name>
    <dbReference type="NCBI Taxonomy" id="205694"/>
    <lineage>
        <taxon>Eukaryota</taxon>
        <taxon>Viridiplantae</taxon>
        <taxon>Streptophyta</taxon>
        <taxon>Embryophyta</taxon>
        <taxon>Tracheophyta</taxon>
        <taxon>Spermatophyta</taxon>
        <taxon>Magnoliopsida</taxon>
        <taxon>eudicotyledons</taxon>
        <taxon>Gunneridae</taxon>
        <taxon>Pentapetalae</taxon>
        <taxon>asterids</taxon>
        <taxon>lamiids</taxon>
        <taxon>Lamiales</taxon>
        <taxon>Oleaceae</taxon>
        <taxon>Forsythieae</taxon>
        <taxon>Forsythia</taxon>
    </lineage>
</organism>
<comment type="caution">
    <text evidence="1">The sequence shown here is derived from an EMBL/GenBank/DDBJ whole genome shotgun (WGS) entry which is preliminary data.</text>
</comment>
<keyword evidence="2" id="KW-1185">Reference proteome</keyword>
<accession>A0ABD1U8T6</accession>
<evidence type="ECO:0000313" key="2">
    <source>
        <dbReference type="Proteomes" id="UP001604277"/>
    </source>
</evidence>